<name>A0AAV7T4Z3_PLEWA</name>
<comment type="caution">
    <text evidence="3">The sequence shown here is derived from an EMBL/GenBank/DDBJ whole genome shotgun (WGS) entry which is preliminary data.</text>
</comment>
<evidence type="ECO:0000256" key="1">
    <source>
        <dbReference type="SAM" id="MobiDB-lite"/>
    </source>
</evidence>
<keyword evidence="2" id="KW-0472">Membrane</keyword>
<sequence>MNRLAPQQKKALHHSRSSSKGSLPAFLEPFLWMLFFLLQGGIFEFGEKHISTKLTTTDTGPKSKETPLEDIDILKEEVESILGNEKVKGKRKENLPAKIPSIFGGKIKRNTCTVNAYTSPLSAPIPDQSQMVNTASANDGDFAPCSTIPLEPNIVCSNSFAVVSINQPCTIRMCQGGSTAPKAKPRINDAEAVQPSLIVTTQGLEEVSDLKGKLAALTAFVDKLRKTGRCACLGGVNFTCTVQPFSVENCNLRHDYGTETFFSFSLPPLCFKAQHPHSTCRADVLPHLRRDSWIRSDFC</sequence>
<organism evidence="3 4">
    <name type="scientific">Pleurodeles waltl</name>
    <name type="common">Iberian ribbed newt</name>
    <dbReference type="NCBI Taxonomy" id="8319"/>
    <lineage>
        <taxon>Eukaryota</taxon>
        <taxon>Metazoa</taxon>
        <taxon>Chordata</taxon>
        <taxon>Craniata</taxon>
        <taxon>Vertebrata</taxon>
        <taxon>Euteleostomi</taxon>
        <taxon>Amphibia</taxon>
        <taxon>Batrachia</taxon>
        <taxon>Caudata</taxon>
        <taxon>Salamandroidea</taxon>
        <taxon>Salamandridae</taxon>
        <taxon>Pleurodelinae</taxon>
        <taxon>Pleurodeles</taxon>
    </lineage>
</organism>
<dbReference type="Proteomes" id="UP001066276">
    <property type="component" value="Chromosome 4_1"/>
</dbReference>
<proteinExistence type="predicted"/>
<accession>A0AAV7T4Z3</accession>
<keyword evidence="4" id="KW-1185">Reference proteome</keyword>
<keyword evidence="2" id="KW-0812">Transmembrane</keyword>
<reference evidence="3" key="1">
    <citation type="journal article" date="2022" name="bioRxiv">
        <title>Sequencing and chromosome-scale assembly of the giantPleurodeles waltlgenome.</title>
        <authorList>
            <person name="Brown T."/>
            <person name="Elewa A."/>
            <person name="Iarovenko S."/>
            <person name="Subramanian E."/>
            <person name="Araus A.J."/>
            <person name="Petzold A."/>
            <person name="Susuki M."/>
            <person name="Suzuki K.-i.T."/>
            <person name="Hayashi T."/>
            <person name="Toyoda A."/>
            <person name="Oliveira C."/>
            <person name="Osipova E."/>
            <person name="Leigh N.D."/>
            <person name="Simon A."/>
            <person name="Yun M.H."/>
        </authorList>
    </citation>
    <scope>NUCLEOTIDE SEQUENCE</scope>
    <source>
        <strain evidence="3">20211129_DDA</strain>
        <tissue evidence="3">Liver</tissue>
    </source>
</reference>
<feature type="region of interest" description="Disordered" evidence="1">
    <location>
        <begin position="1"/>
        <end position="21"/>
    </location>
</feature>
<keyword evidence="2" id="KW-1133">Transmembrane helix</keyword>
<dbReference type="AlphaFoldDB" id="A0AAV7T4Z3"/>
<feature type="transmembrane region" description="Helical" evidence="2">
    <location>
        <begin position="21"/>
        <end position="43"/>
    </location>
</feature>
<dbReference type="EMBL" id="JANPWB010000007">
    <property type="protein sequence ID" value="KAJ1171032.1"/>
    <property type="molecule type" value="Genomic_DNA"/>
</dbReference>
<evidence type="ECO:0000256" key="2">
    <source>
        <dbReference type="SAM" id="Phobius"/>
    </source>
</evidence>
<evidence type="ECO:0000313" key="4">
    <source>
        <dbReference type="Proteomes" id="UP001066276"/>
    </source>
</evidence>
<evidence type="ECO:0000313" key="3">
    <source>
        <dbReference type="EMBL" id="KAJ1171032.1"/>
    </source>
</evidence>
<gene>
    <name evidence="3" type="ORF">NDU88_002903</name>
</gene>
<protein>
    <submittedName>
        <fullName evidence="3">Uncharacterized protein</fullName>
    </submittedName>
</protein>